<keyword evidence="10 15" id="KW-0520">NAD</keyword>
<dbReference type="RefSeq" id="XP_037142273.1">
    <property type="nucleotide sequence ID" value="XM_037286378.1"/>
</dbReference>
<name>A0A7H9AW42_ZYGMR</name>
<dbReference type="InterPro" id="IPR001834">
    <property type="entry name" value="CBR-like"/>
</dbReference>
<dbReference type="PRINTS" id="PR00406">
    <property type="entry name" value="CYTB5RDTASE"/>
</dbReference>
<dbReference type="FunFam" id="3.40.50.80:FF:000009">
    <property type="entry name" value="NADH-cytochrome b5 reductase"/>
    <property type="match status" value="1"/>
</dbReference>
<evidence type="ECO:0000256" key="16">
    <source>
        <dbReference type="SAM" id="Phobius"/>
    </source>
</evidence>
<dbReference type="EMBL" id="CP058604">
    <property type="protein sequence ID" value="QLG70545.1"/>
    <property type="molecule type" value="Genomic_DNA"/>
</dbReference>
<evidence type="ECO:0000256" key="3">
    <source>
        <dbReference type="ARBA" id="ARBA00006105"/>
    </source>
</evidence>
<dbReference type="PANTHER" id="PTHR19370:SF171">
    <property type="entry name" value="NADH-CYTOCHROME B5 REDUCTASE 2"/>
    <property type="match status" value="1"/>
</dbReference>
<feature type="binding site" evidence="14">
    <location>
        <position position="103"/>
    </location>
    <ligand>
        <name>FAD</name>
        <dbReference type="ChEBI" id="CHEBI:57692"/>
    </ligand>
</feature>
<feature type="binding site" evidence="14">
    <location>
        <position position="128"/>
    </location>
    <ligand>
        <name>FAD</name>
        <dbReference type="ChEBI" id="CHEBI:57692"/>
    </ligand>
</feature>
<evidence type="ECO:0000256" key="7">
    <source>
        <dbReference type="ARBA" id="ARBA00022827"/>
    </source>
</evidence>
<organism evidence="18 19">
    <name type="scientific">Zygotorulaspora mrakii</name>
    <name type="common">Zygosaccharomyces mrakii</name>
    <dbReference type="NCBI Taxonomy" id="42260"/>
    <lineage>
        <taxon>Eukaryota</taxon>
        <taxon>Fungi</taxon>
        <taxon>Dikarya</taxon>
        <taxon>Ascomycota</taxon>
        <taxon>Saccharomycotina</taxon>
        <taxon>Saccharomycetes</taxon>
        <taxon>Saccharomycetales</taxon>
        <taxon>Saccharomycetaceae</taxon>
        <taxon>Zygotorulaspora</taxon>
    </lineage>
</organism>
<reference evidence="18 19" key="1">
    <citation type="submission" date="2020-07" db="EMBL/GenBank/DDBJ databases">
        <title>The yeast mating-type switching endonuclease HO is a domesticated member of an unorthodox homing genetic element family.</title>
        <authorList>
            <person name="Coughlan A.Y."/>
            <person name="Lombardi L."/>
            <person name="Braun-Galleani S."/>
            <person name="Martos A.R."/>
            <person name="Galeote V."/>
            <person name="Bigey F."/>
            <person name="Dequin S."/>
            <person name="Byrne K.P."/>
            <person name="Wolfe K.H."/>
        </authorList>
    </citation>
    <scope>NUCLEOTIDE SEQUENCE [LARGE SCALE GENOMIC DNA]</scope>
    <source>
        <strain evidence="18 19">NRRL Y-6702</strain>
    </source>
</reference>
<proteinExistence type="inferred from homology"/>
<keyword evidence="7 14" id="KW-0274">FAD</keyword>
<comment type="subcellular location">
    <subcellularLocation>
        <location evidence="2">Mitochondrion outer membrane</location>
        <topology evidence="2">Single-pass membrane protein</topology>
    </subcellularLocation>
</comment>
<keyword evidence="5 16" id="KW-0812">Transmembrane</keyword>
<dbReference type="InterPro" id="IPR008333">
    <property type="entry name" value="Cbr1-like_FAD-bd_dom"/>
</dbReference>
<evidence type="ECO:0000256" key="13">
    <source>
        <dbReference type="ARBA" id="ARBA00047682"/>
    </source>
</evidence>
<keyword evidence="8 16" id="KW-1133">Transmembrane helix</keyword>
<evidence type="ECO:0000256" key="12">
    <source>
        <dbReference type="ARBA" id="ARBA00023136"/>
    </source>
</evidence>
<dbReference type="Pfam" id="PF00175">
    <property type="entry name" value="NAD_binding_1"/>
    <property type="match status" value="1"/>
</dbReference>
<comment type="cofactor">
    <cofactor evidence="1 14 15">
        <name>FAD</name>
        <dbReference type="ChEBI" id="CHEBI:57692"/>
    </cofactor>
</comment>
<feature type="transmembrane region" description="Helical" evidence="16">
    <location>
        <begin position="12"/>
        <end position="30"/>
    </location>
</feature>
<evidence type="ECO:0000313" key="19">
    <source>
        <dbReference type="Proteomes" id="UP000509704"/>
    </source>
</evidence>
<feature type="binding site" evidence="14">
    <location>
        <position position="119"/>
    </location>
    <ligand>
        <name>FAD</name>
        <dbReference type="ChEBI" id="CHEBI:57692"/>
    </ligand>
</feature>
<dbReference type="FunFam" id="2.40.30.10:FF:000032">
    <property type="entry name" value="NADH-cytochrome b5 reductase"/>
    <property type="match status" value="1"/>
</dbReference>
<evidence type="ECO:0000259" key="17">
    <source>
        <dbReference type="PROSITE" id="PS51384"/>
    </source>
</evidence>
<dbReference type="PRINTS" id="PR00371">
    <property type="entry name" value="FPNCR"/>
</dbReference>
<evidence type="ECO:0000256" key="14">
    <source>
        <dbReference type="PIRSR" id="PIRSR601834-1"/>
    </source>
</evidence>
<keyword evidence="11" id="KW-0496">Mitochondrion</keyword>
<dbReference type="Proteomes" id="UP000509704">
    <property type="component" value="Chromosome 1"/>
</dbReference>
<protein>
    <recommendedName>
        <fullName evidence="15">NADH-cytochrome b5 reductase</fullName>
        <ecNumber evidence="15">1.6.2.2</ecNumber>
    </recommendedName>
</protein>
<dbReference type="InterPro" id="IPR039261">
    <property type="entry name" value="FNR_nucleotide-bd"/>
</dbReference>
<dbReference type="Gene3D" id="2.40.30.10">
    <property type="entry name" value="Translation factors"/>
    <property type="match status" value="1"/>
</dbReference>
<dbReference type="OrthoDB" id="432685at2759"/>
<dbReference type="GO" id="GO:0006696">
    <property type="term" value="P:ergosterol biosynthetic process"/>
    <property type="evidence" value="ECO:0007669"/>
    <property type="project" value="TreeGrafter"/>
</dbReference>
<dbReference type="PROSITE" id="PS51257">
    <property type="entry name" value="PROKAR_LIPOPROTEIN"/>
    <property type="match status" value="1"/>
</dbReference>
<dbReference type="KEGG" id="zmk:HG535_0A04860"/>
<keyword evidence="9 15" id="KW-0560">Oxidoreductase</keyword>
<dbReference type="Gene3D" id="3.40.50.80">
    <property type="entry name" value="Nucleotide-binding domain of ferredoxin-NADP reductase (FNR) module"/>
    <property type="match status" value="1"/>
</dbReference>
<keyword evidence="4 14" id="KW-0285">Flavoprotein</keyword>
<keyword evidence="6" id="KW-1000">Mitochondrion outer membrane</keyword>
<evidence type="ECO:0000256" key="5">
    <source>
        <dbReference type="ARBA" id="ARBA00022692"/>
    </source>
</evidence>
<keyword evidence="12 16" id="KW-0472">Membrane</keyword>
<evidence type="ECO:0000256" key="4">
    <source>
        <dbReference type="ARBA" id="ARBA00022630"/>
    </source>
</evidence>
<dbReference type="EC" id="1.6.2.2" evidence="15"/>
<dbReference type="AlphaFoldDB" id="A0A7H9AW42"/>
<dbReference type="InterPro" id="IPR001709">
    <property type="entry name" value="Flavoprot_Pyr_Nucl_cyt_Rdtase"/>
</dbReference>
<gene>
    <name evidence="18" type="ORF">HG535_0A04860</name>
</gene>
<dbReference type="SUPFAM" id="SSF63380">
    <property type="entry name" value="Riboflavin synthase domain-like"/>
    <property type="match status" value="1"/>
</dbReference>
<evidence type="ECO:0000256" key="11">
    <source>
        <dbReference type="ARBA" id="ARBA00023128"/>
    </source>
</evidence>
<dbReference type="SUPFAM" id="SSF52343">
    <property type="entry name" value="Ferredoxin reductase-like, C-terminal NADP-linked domain"/>
    <property type="match status" value="1"/>
</dbReference>
<evidence type="ECO:0000313" key="18">
    <source>
        <dbReference type="EMBL" id="QLG70545.1"/>
    </source>
</evidence>
<evidence type="ECO:0000256" key="9">
    <source>
        <dbReference type="ARBA" id="ARBA00023002"/>
    </source>
</evidence>
<dbReference type="PANTHER" id="PTHR19370">
    <property type="entry name" value="NADH-CYTOCHROME B5 REDUCTASE"/>
    <property type="match status" value="1"/>
</dbReference>
<dbReference type="InterPro" id="IPR001433">
    <property type="entry name" value="OxRdtase_FAD/NAD-bd"/>
</dbReference>
<dbReference type="GeneID" id="59234181"/>
<evidence type="ECO:0000256" key="2">
    <source>
        <dbReference type="ARBA" id="ARBA00004572"/>
    </source>
</evidence>
<feature type="binding site" evidence="14">
    <location>
        <position position="102"/>
    </location>
    <ligand>
        <name>FAD</name>
        <dbReference type="ChEBI" id="CHEBI:57692"/>
    </ligand>
</feature>
<dbReference type="Pfam" id="PF00970">
    <property type="entry name" value="FAD_binding_6"/>
    <property type="match status" value="1"/>
</dbReference>
<evidence type="ECO:0000256" key="8">
    <source>
        <dbReference type="ARBA" id="ARBA00022989"/>
    </source>
</evidence>
<comment type="similarity">
    <text evidence="3 15">Belongs to the flavoprotein pyridine nucleotide cytochrome reductase family.</text>
</comment>
<evidence type="ECO:0000256" key="6">
    <source>
        <dbReference type="ARBA" id="ARBA00022787"/>
    </source>
</evidence>
<feature type="binding site" evidence="14">
    <location>
        <position position="127"/>
    </location>
    <ligand>
        <name>FAD</name>
        <dbReference type="ChEBI" id="CHEBI:57692"/>
    </ligand>
</feature>
<keyword evidence="19" id="KW-1185">Reference proteome</keyword>
<accession>A0A7H9AW42</accession>
<dbReference type="GO" id="GO:0090524">
    <property type="term" value="F:cytochrome-b5 reductase activity, acting on NADH"/>
    <property type="evidence" value="ECO:0007669"/>
    <property type="project" value="UniProtKB-EC"/>
</dbReference>
<feature type="binding site" evidence="14">
    <location>
        <position position="121"/>
    </location>
    <ligand>
        <name>FAD</name>
        <dbReference type="ChEBI" id="CHEBI:57692"/>
    </ligand>
</feature>
<evidence type="ECO:0000256" key="15">
    <source>
        <dbReference type="RuleBase" id="RU361226"/>
    </source>
</evidence>
<feature type="domain" description="FAD-binding FR-type" evidence="17">
    <location>
        <begin position="49"/>
        <end position="153"/>
    </location>
</feature>
<sequence>MLTRLTRTNNKILPIVIGSAAVACSAYYASRFYHPILNESSKTVFKGDDQWIDLKLSHIEDVSHDTRRFTFQLPEADSELGLTLCSALLAKYVTPKGSNVIRPYTPVGDLAEKGSFQLVIKHYGDGKMTNHLFGLHPPETVSFKGPIKKFPWKENAFDSITLLGAGTGINPLFQLIHHIAKNPNDKTKVNVFYGNKTPADILLKKEMDALQKEHPDKVKITYFVDQKEGEYDGEIGFITKDFIEAQAAKPDENTHIFICGPPPFMKAYSGPKVSPSDQGELVGILKDLGYTKEQVFKF</sequence>
<feature type="binding site" evidence="14">
    <location>
        <position position="104"/>
    </location>
    <ligand>
        <name>FAD</name>
        <dbReference type="ChEBI" id="CHEBI:57692"/>
    </ligand>
</feature>
<dbReference type="InterPro" id="IPR017938">
    <property type="entry name" value="Riboflavin_synthase-like_b-brl"/>
</dbReference>
<comment type="catalytic activity">
    <reaction evidence="13 15">
        <text>2 Fe(III)-[cytochrome b5] + NADH = 2 Fe(II)-[cytochrome b5] + NAD(+) + H(+)</text>
        <dbReference type="Rhea" id="RHEA:46680"/>
        <dbReference type="Rhea" id="RHEA-COMP:10438"/>
        <dbReference type="Rhea" id="RHEA-COMP:10439"/>
        <dbReference type="ChEBI" id="CHEBI:15378"/>
        <dbReference type="ChEBI" id="CHEBI:29033"/>
        <dbReference type="ChEBI" id="CHEBI:29034"/>
        <dbReference type="ChEBI" id="CHEBI:57540"/>
        <dbReference type="ChEBI" id="CHEBI:57945"/>
        <dbReference type="EC" id="1.6.2.2"/>
    </reaction>
</comment>
<dbReference type="InterPro" id="IPR017927">
    <property type="entry name" value="FAD-bd_FR_type"/>
</dbReference>
<dbReference type="CDD" id="cd06183">
    <property type="entry name" value="cyt_b5_reduct_like"/>
    <property type="match status" value="1"/>
</dbReference>
<evidence type="ECO:0000256" key="1">
    <source>
        <dbReference type="ARBA" id="ARBA00001974"/>
    </source>
</evidence>
<evidence type="ECO:0000256" key="10">
    <source>
        <dbReference type="ARBA" id="ARBA00023027"/>
    </source>
</evidence>
<dbReference type="PROSITE" id="PS51384">
    <property type="entry name" value="FAD_FR"/>
    <property type="match status" value="1"/>
</dbReference>
<dbReference type="GO" id="GO:0005741">
    <property type="term" value="C:mitochondrial outer membrane"/>
    <property type="evidence" value="ECO:0007669"/>
    <property type="project" value="UniProtKB-SubCell"/>
</dbReference>